<protein>
    <recommendedName>
        <fullName evidence="4">Phosphoribosylglycinamide formyltransferase</fullName>
        <ecNumber evidence="4">2.1.2.2</ecNumber>
    </recommendedName>
    <alternativeName>
        <fullName evidence="4">5'-phosphoribosylglycinamide transformylase</fullName>
    </alternativeName>
    <alternativeName>
        <fullName evidence="4">GAR transformylase</fullName>
        <shortName evidence="4">GART</shortName>
    </alternativeName>
</protein>
<dbReference type="Pfam" id="PF00551">
    <property type="entry name" value="Formyl_trans_N"/>
    <property type="match status" value="1"/>
</dbReference>
<accession>A0A8J7V2U3</accession>
<keyword evidence="2 4" id="KW-0808">Transferase</keyword>
<gene>
    <name evidence="4" type="primary">purN</name>
    <name evidence="6" type="ORF">KAJ83_03850</name>
</gene>
<dbReference type="Gene3D" id="3.40.50.170">
    <property type="entry name" value="Formyl transferase, N-terminal domain"/>
    <property type="match status" value="1"/>
</dbReference>
<dbReference type="NCBIfam" id="TIGR00639">
    <property type="entry name" value="PurN"/>
    <property type="match status" value="1"/>
</dbReference>
<dbReference type="EC" id="2.1.2.2" evidence="4"/>
<comment type="caution">
    <text evidence="6">The sequence shown here is derived from an EMBL/GenBank/DDBJ whole genome shotgun (WGS) entry which is preliminary data.</text>
</comment>
<comment type="pathway">
    <text evidence="1 4">Purine metabolism; IMP biosynthesis via de novo pathway; N(2)-formyl-N(1)-(5-phospho-D-ribosyl)glycinamide from N(1)-(5-phospho-D-ribosyl)glycinamide (10-formyl THF route): step 1/1.</text>
</comment>
<dbReference type="CDD" id="cd08645">
    <property type="entry name" value="FMT_core_GART"/>
    <property type="match status" value="1"/>
</dbReference>
<dbReference type="GO" id="GO:0004644">
    <property type="term" value="F:phosphoribosylglycinamide formyltransferase activity"/>
    <property type="evidence" value="ECO:0007669"/>
    <property type="project" value="UniProtKB-UniRule"/>
</dbReference>
<proteinExistence type="inferred from homology"/>
<evidence type="ECO:0000256" key="1">
    <source>
        <dbReference type="ARBA" id="ARBA00005054"/>
    </source>
</evidence>
<dbReference type="InterPro" id="IPR036477">
    <property type="entry name" value="Formyl_transf_N_sf"/>
</dbReference>
<evidence type="ECO:0000256" key="2">
    <source>
        <dbReference type="ARBA" id="ARBA00022679"/>
    </source>
</evidence>
<comment type="similarity">
    <text evidence="4">Belongs to the GART family.</text>
</comment>
<comment type="catalytic activity">
    <reaction evidence="4">
        <text>N(1)-(5-phospho-beta-D-ribosyl)glycinamide + (6R)-10-formyltetrahydrofolate = N(2)-formyl-N(1)-(5-phospho-beta-D-ribosyl)glycinamide + (6S)-5,6,7,8-tetrahydrofolate + H(+)</text>
        <dbReference type="Rhea" id="RHEA:15053"/>
        <dbReference type="ChEBI" id="CHEBI:15378"/>
        <dbReference type="ChEBI" id="CHEBI:57453"/>
        <dbReference type="ChEBI" id="CHEBI:143788"/>
        <dbReference type="ChEBI" id="CHEBI:147286"/>
        <dbReference type="ChEBI" id="CHEBI:195366"/>
        <dbReference type="EC" id="2.1.2.2"/>
    </reaction>
</comment>
<organism evidence="6 7">
    <name type="scientific">Marivibrio halodurans</name>
    <dbReference type="NCBI Taxonomy" id="2039722"/>
    <lineage>
        <taxon>Bacteria</taxon>
        <taxon>Pseudomonadati</taxon>
        <taxon>Pseudomonadota</taxon>
        <taxon>Alphaproteobacteria</taxon>
        <taxon>Rhodospirillales</taxon>
        <taxon>Rhodospirillaceae</taxon>
        <taxon>Marivibrio</taxon>
    </lineage>
</organism>
<feature type="active site" description="Proton donor" evidence="4">
    <location>
        <position position="114"/>
    </location>
</feature>
<sequence>MRNGGRLKVGVLLSGGGTNLQALIDACAAPGFPAEIALVLSNKAEAYGLERARRAGIPTTVVDHRPFPDRPSFEREIDRALADAGVECVCLAGFLRVLTEGFVERWHDRMLNIHPSLLPAYKGLETHARALADGVAIHGCTVHFVRPALDDGPLIAQAEVPVHPGDDPAMLAARVLTREHEIYPLALRLMGEGRLSVEGETCLIDGHPGPMRLRWNDAPPIGG</sequence>
<feature type="binding site" evidence="4">
    <location>
        <begin position="17"/>
        <end position="19"/>
    </location>
    <ligand>
        <name>N(1)-(5-phospho-beta-D-ribosyl)glycinamide</name>
        <dbReference type="ChEBI" id="CHEBI:143788"/>
    </ligand>
</feature>
<feature type="site" description="Raises pKa of active site His" evidence="4">
    <location>
        <position position="150"/>
    </location>
</feature>
<evidence type="ECO:0000313" key="6">
    <source>
        <dbReference type="EMBL" id="MBP5856129.1"/>
    </source>
</evidence>
<keyword evidence="7" id="KW-1185">Reference proteome</keyword>
<feature type="binding site" evidence="4">
    <location>
        <position position="70"/>
    </location>
    <ligand>
        <name>(6R)-10-formyltetrahydrofolate</name>
        <dbReference type="ChEBI" id="CHEBI:195366"/>
    </ligand>
</feature>
<evidence type="ECO:0000256" key="4">
    <source>
        <dbReference type="HAMAP-Rule" id="MF_01930"/>
    </source>
</evidence>
<feature type="domain" description="Formyl transferase N-terminal" evidence="5">
    <location>
        <begin position="8"/>
        <end position="187"/>
    </location>
</feature>
<dbReference type="InterPro" id="IPR002376">
    <property type="entry name" value="Formyl_transf_N"/>
</dbReference>
<feature type="binding site" evidence="4">
    <location>
        <position position="112"/>
    </location>
    <ligand>
        <name>(6R)-10-formyltetrahydrofolate</name>
        <dbReference type="ChEBI" id="CHEBI:195366"/>
    </ligand>
</feature>
<dbReference type="UniPathway" id="UPA00074">
    <property type="reaction ID" value="UER00126"/>
</dbReference>
<evidence type="ECO:0000256" key="3">
    <source>
        <dbReference type="ARBA" id="ARBA00022755"/>
    </source>
</evidence>
<dbReference type="InterPro" id="IPR004607">
    <property type="entry name" value="GART"/>
</dbReference>
<dbReference type="Proteomes" id="UP000672602">
    <property type="component" value="Unassembled WGS sequence"/>
</dbReference>
<comment type="function">
    <text evidence="4">Catalyzes the transfer of a formyl group from 10-formyltetrahydrofolate to 5-phospho-ribosyl-glycinamide (GAR), producing 5-phospho-ribosyl-N-formylglycinamide (FGAR) and tetrahydrofolate.</text>
</comment>
<comment type="caution">
    <text evidence="4">Lacks conserved residue(s) required for the propagation of feature annotation.</text>
</comment>
<keyword evidence="3 4" id="KW-0658">Purine biosynthesis</keyword>
<reference evidence="6" key="1">
    <citation type="submission" date="2021-04" db="EMBL/GenBank/DDBJ databases">
        <authorList>
            <person name="Zhang D.-C."/>
        </authorList>
    </citation>
    <scope>NUCLEOTIDE SEQUENCE</scope>
    <source>
        <strain evidence="6">CGMCC 1.15697</strain>
    </source>
</reference>
<dbReference type="GO" id="GO:0005829">
    <property type="term" value="C:cytosol"/>
    <property type="evidence" value="ECO:0007669"/>
    <property type="project" value="TreeGrafter"/>
</dbReference>
<evidence type="ECO:0000259" key="5">
    <source>
        <dbReference type="Pfam" id="PF00551"/>
    </source>
</evidence>
<dbReference type="SUPFAM" id="SSF53328">
    <property type="entry name" value="Formyltransferase"/>
    <property type="match status" value="1"/>
</dbReference>
<name>A0A8J7V2U3_9PROT</name>
<dbReference type="EMBL" id="JAGMWN010000001">
    <property type="protein sequence ID" value="MBP5856129.1"/>
    <property type="molecule type" value="Genomic_DNA"/>
</dbReference>
<dbReference type="RefSeq" id="WP_210680673.1">
    <property type="nucleotide sequence ID" value="NZ_JAGMWN010000001.1"/>
</dbReference>
<dbReference type="GO" id="GO:0006189">
    <property type="term" value="P:'de novo' IMP biosynthetic process"/>
    <property type="evidence" value="ECO:0007669"/>
    <property type="project" value="UniProtKB-UniRule"/>
</dbReference>
<dbReference type="HAMAP" id="MF_01930">
    <property type="entry name" value="PurN"/>
    <property type="match status" value="1"/>
</dbReference>
<evidence type="ECO:0000313" key="7">
    <source>
        <dbReference type="Proteomes" id="UP000672602"/>
    </source>
</evidence>
<dbReference type="AlphaFoldDB" id="A0A8J7V2U3"/>
<dbReference type="PANTHER" id="PTHR43369:SF2">
    <property type="entry name" value="PHOSPHORIBOSYLGLYCINAMIDE FORMYLTRANSFERASE"/>
    <property type="match status" value="1"/>
</dbReference>
<dbReference type="PANTHER" id="PTHR43369">
    <property type="entry name" value="PHOSPHORIBOSYLGLYCINAMIDE FORMYLTRANSFERASE"/>
    <property type="match status" value="1"/>
</dbReference>